<dbReference type="PROSITE" id="PS00108">
    <property type="entry name" value="PROTEIN_KINASE_ST"/>
    <property type="match status" value="1"/>
</dbReference>
<dbReference type="InterPro" id="IPR050915">
    <property type="entry name" value="MAP_kinase_kinase"/>
</dbReference>
<proteinExistence type="inferred from homology"/>
<evidence type="ECO:0000256" key="1">
    <source>
        <dbReference type="ARBA" id="ARBA00022527"/>
    </source>
</evidence>
<dbReference type="Gene3D" id="3.30.200.20">
    <property type="entry name" value="Phosphorylase Kinase, domain 1"/>
    <property type="match status" value="1"/>
</dbReference>
<keyword evidence="6" id="KW-0829">Tyrosine-protein kinase</keyword>
<dbReference type="InterPro" id="IPR008271">
    <property type="entry name" value="Ser/Thr_kinase_AS"/>
</dbReference>
<accession>A0A6V7H5M8</accession>
<dbReference type="GO" id="GO:0005524">
    <property type="term" value="F:ATP binding"/>
    <property type="evidence" value="ECO:0007669"/>
    <property type="project" value="UniProtKB-UniRule"/>
</dbReference>
<comment type="catalytic activity">
    <reaction evidence="9">
        <text>L-seryl-[protein] + ATP = O-phospho-L-seryl-[protein] + ADP + H(+)</text>
        <dbReference type="Rhea" id="RHEA:17989"/>
        <dbReference type="Rhea" id="RHEA-COMP:9863"/>
        <dbReference type="Rhea" id="RHEA-COMP:11604"/>
        <dbReference type="ChEBI" id="CHEBI:15378"/>
        <dbReference type="ChEBI" id="CHEBI:29999"/>
        <dbReference type="ChEBI" id="CHEBI:30616"/>
        <dbReference type="ChEBI" id="CHEBI:83421"/>
        <dbReference type="ChEBI" id="CHEBI:456216"/>
        <dbReference type="EC" id="2.7.12.2"/>
    </reaction>
</comment>
<evidence type="ECO:0000256" key="13">
    <source>
        <dbReference type="RuleBase" id="RU000304"/>
    </source>
</evidence>
<evidence type="ECO:0000313" key="16">
    <source>
        <dbReference type="Proteomes" id="UP000752696"/>
    </source>
</evidence>
<dbReference type="FunFam" id="3.30.200.20:FF:000100">
    <property type="entry name" value="Dual specificity mitogen-activated protein kinase kinase 1"/>
    <property type="match status" value="1"/>
</dbReference>
<dbReference type="PROSITE" id="PS50011">
    <property type="entry name" value="PROTEIN_KINASE_DOM"/>
    <property type="match status" value="1"/>
</dbReference>
<dbReference type="Pfam" id="PF00069">
    <property type="entry name" value="Pkinase"/>
    <property type="match status" value="1"/>
</dbReference>
<evidence type="ECO:0000256" key="2">
    <source>
        <dbReference type="ARBA" id="ARBA00022679"/>
    </source>
</evidence>
<sequence>GQDLSQQHQRYFQHSSRAGVKILLIFWAIDLNSKTDTIKNINYSLRFTLCSAKLLCLGTPANTSIKSTEWYTFLVFDYNKLNLTLPPGSIEPVPAVSPSPPVPPLPIYSEPPVIPDGVMGKMSIDAIQERLKELEMDEEQKKRLESFLGQKEKVGELCDDDFEKLGELGAGNGGVVMKVRHKKYGLIMARKLIHLEVKPAIKKQIIRELKVLHECNFAHIVGFYGAFYSDGEISICMEYMDGGSLDLILKKAGRIPEPILSTITSAVLKGLSYLRDKHAIMHRDVKPSNILVNSAGEIKICDFGVSGQLIDSMANSFVGTRSYMSPERLQGTHYSVQSDIWSLGLSLVEMAIGMYPIPPPDEKTLAAIFSTPPGQLLAENATNNASTPTQSPAHS</sequence>
<dbReference type="GO" id="GO:0004708">
    <property type="term" value="F:MAP kinase kinase activity"/>
    <property type="evidence" value="ECO:0007669"/>
    <property type="project" value="UniProtKB-EC"/>
</dbReference>
<dbReference type="SUPFAM" id="SSF56112">
    <property type="entry name" value="Protein kinase-like (PK-like)"/>
    <property type="match status" value="1"/>
</dbReference>
<dbReference type="EMBL" id="CAJDYZ010007666">
    <property type="protein sequence ID" value="CAD1474534.1"/>
    <property type="molecule type" value="Genomic_DNA"/>
</dbReference>
<dbReference type="PANTHER" id="PTHR47448">
    <property type="entry name" value="DUAL SPECIFICITY MITOGEN-ACTIVATED PROTEIN KINASE KINASE DSOR1-LIKE PROTEIN"/>
    <property type="match status" value="1"/>
</dbReference>
<dbReference type="Proteomes" id="UP000752696">
    <property type="component" value="Unassembled WGS sequence"/>
</dbReference>
<keyword evidence="3 12" id="KW-0547">Nucleotide-binding</keyword>
<dbReference type="InterPro" id="IPR011009">
    <property type="entry name" value="Kinase-like_dom_sf"/>
</dbReference>
<evidence type="ECO:0000259" key="14">
    <source>
        <dbReference type="PROSITE" id="PS50011"/>
    </source>
</evidence>
<evidence type="ECO:0000256" key="11">
    <source>
        <dbReference type="ARBA" id="ARBA00051693"/>
    </source>
</evidence>
<organism evidence="15 16">
    <name type="scientific">Heterotrigona itama</name>
    <dbReference type="NCBI Taxonomy" id="395501"/>
    <lineage>
        <taxon>Eukaryota</taxon>
        <taxon>Metazoa</taxon>
        <taxon>Ecdysozoa</taxon>
        <taxon>Arthropoda</taxon>
        <taxon>Hexapoda</taxon>
        <taxon>Insecta</taxon>
        <taxon>Pterygota</taxon>
        <taxon>Neoptera</taxon>
        <taxon>Endopterygota</taxon>
        <taxon>Hymenoptera</taxon>
        <taxon>Apocrita</taxon>
        <taxon>Aculeata</taxon>
        <taxon>Apoidea</taxon>
        <taxon>Anthophila</taxon>
        <taxon>Apidae</taxon>
        <taxon>Heterotrigona</taxon>
    </lineage>
</organism>
<evidence type="ECO:0000256" key="6">
    <source>
        <dbReference type="ARBA" id="ARBA00023137"/>
    </source>
</evidence>
<feature type="non-terminal residue" evidence="15">
    <location>
        <position position="1"/>
    </location>
</feature>
<dbReference type="GO" id="GO:0004674">
    <property type="term" value="F:protein serine/threonine kinase activity"/>
    <property type="evidence" value="ECO:0007669"/>
    <property type="project" value="UniProtKB-KW"/>
</dbReference>
<dbReference type="PROSITE" id="PS00107">
    <property type="entry name" value="PROTEIN_KINASE_ATP"/>
    <property type="match status" value="1"/>
</dbReference>
<dbReference type="Gene3D" id="1.10.510.10">
    <property type="entry name" value="Transferase(Phosphotransferase) domain 1"/>
    <property type="match status" value="1"/>
</dbReference>
<evidence type="ECO:0000256" key="7">
    <source>
        <dbReference type="ARBA" id="ARBA00038035"/>
    </source>
</evidence>
<protein>
    <recommendedName>
        <fullName evidence="8">mitogen-activated protein kinase kinase</fullName>
        <ecNumber evidence="8">2.7.12.2</ecNumber>
    </recommendedName>
</protein>
<reference evidence="15" key="1">
    <citation type="submission" date="2020-07" db="EMBL/GenBank/DDBJ databases">
        <authorList>
            <person name="Nazaruddin N."/>
        </authorList>
    </citation>
    <scope>NUCLEOTIDE SEQUENCE</scope>
</reference>
<comment type="caution">
    <text evidence="15">The sequence shown here is derived from an EMBL/GenBank/DDBJ whole genome shotgun (WGS) entry which is preliminary data.</text>
</comment>
<gene>
    <name evidence="15" type="ORF">MHI_LOCUS474900</name>
</gene>
<comment type="similarity">
    <text evidence="7">Belongs to the protein kinase superfamily. STE Ser/Thr protein kinase family. MAP kinase kinase subfamily.</text>
</comment>
<feature type="binding site" evidence="12">
    <location>
        <position position="191"/>
    </location>
    <ligand>
        <name>ATP</name>
        <dbReference type="ChEBI" id="CHEBI:30616"/>
    </ligand>
</feature>
<keyword evidence="16" id="KW-1185">Reference proteome</keyword>
<evidence type="ECO:0000256" key="4">
    <source>
        <dbReference type="ARBA" id="ARBA00022777"/>
    </source>
</evidence>
<keyword evidence="5 12" id="KW-0067">ATP-binding</keyword>
<evidence type="ECO:0000256" key="3">
    <source>
        <dbReference type="ARBA" id="ARBA00022741"/>
    </source>
</evidence>
<dbReference type="SMART" id="SM00220">
    <property type="entry name" value="S_TKc"/>
    <property type="match status" value="1"/>
</dbReference>
<comment type="catalytic activity">
    <reaction evidence="11">
        <text>L-tyrosyl-[protein] + ATP = O-phospho-L-tyrosyl-[protein] + ADP + H(+)</text>
        <dbReference type="Rhea" id="RHEA:10596"/>
        <dbReference type="Rhea" id="RHEA-COMP:10136"/>
        <dbReference type="Rhea" id="RHEA-COMP:20101"/>
        <dbReference type="ChEBI" id="CHEBI:15378"/>
        <dbReference type="ChEBI" id="CHEBI:30616"/>
        <dbReference type="ChEBI" id="CHEBI:46858"/>
        <dbReference type="ChEBI" id="CHEBI:61978"/>
        <dbReference type="ChEBI" id="CHEBI:456216"/>
        <dbReference type="EC" id="2.7.12.2"/>
    </reaction>
</comment>
<dbReference type="InterPro" id="IPR017441">
    <property type="entry name" value="Protein_kinase_ATP_BS"/>
</dbReference>
<keyword evidence="4" id="KW-0418">Kinase</keyword>
<dbReference type="EC" id="2.7.12.2" evidence="8"/>
<feature type="non-terminal residue" evidence="15">
    <location>
        <position position="395"/>
    </location>
</feature>
<feature type="domain" description="Protein kinase" evidence="14">
    <location>
        <begin position="162"/>
        <end position="395"/>
    </location>
</feature>
<evidence type="ECO:0000256" key="10">
    <source>
        <dbReference type="ARBA" id="ARBA00049299"/>
    </source>
</evidence>
<evidence type="ECO:0000256" key="9">
    <source>
        <dbReference type="ARBA" id="ARBA00049014"/>
    </source>
</evidence>
<dbReference type="GO" id="GO:0004713">
    <property type="term" value="F:protein tyrosine kinase activity"/>
    <property type="evidence" value="ECO:0007669"/>
    <property type="project" value="UniProtKB-KW"/>
</dbReference>
<dbReference type="InterPro" id="IPR000719">
    <property type="entry name" value="Prot_kinase_dom"/>
</dbReference>
<keyword evidence="1 13" id="KW-0723">Serine/threonine-protein kinase</keyword>
<comment type="catalytic activity">
    <reaction evidence="10">
        <text>L-threonyl-[protein] + ATP = O-phospho-L-threonyl-[protein] + ADP + H(+)</text>
        <dbReference type="Rhea" id="RHEA:46608"/>
        <dbReference type="Rhea" id="RHEA-COMP:11060"/>
        <dbReference type="Rhea" id="RHEA-COMP:11605"/>
        <dbReference type="ChEBI" id="CHEBI:15378"/>
        <dbReference type="ChEBI" id="CHEBI:30013"/>
        <dbReference type="ChEBI" id="CHEBI:30616"/>
        <dbReference type="ChEBI" id="CHEBI:61977"/>
        <dbReference type="ChEBI" id="CHEBI:456216"/>
        <dbReference type="EC" id="2.7.12.2"/>
    </reaction>
</comment>
<evidence type="ECO:0000256" key="12">
    <source>
        <dbReference type="PROSITE-ProRule" id="PRU10141"/>
    </source>
</evidence>
<evidence type="ECO:0000256" key="8">
    <source>
        <dbReference type="ARBA" id="ARBA00038999"/>
    </source>
</evidence>
<dbReference type="AlphaFoldDB" id="A0A6V7H5M8"/>
<evidence type="ECO:0000256" key="5">
    <source>
        <dbReference type="ARBA" id="ARBA00022840"/>
    </source>
</evidence>
<evidence type="ECO:0000313" key="15">
    <source>
        <dbReference type="EMBL" id="CAD1474534.1"/>
    </source>
</evidence>
<dbReference type="OrthoDB" id="10252354at2759"/>
<name>A0A6V7H5M8_9HYME</name>
<dbReference type="PANTHER" id="PTHR47448:SF1">
    <property type="entry name" value="SERINE_THREONINE-PROTEIN KINASE STE7 HOMOLOG"/>
    <property type="match status" value="1"/>
</dbReference>
<keyword evidence="2" id="KW-0808">Transferase</keyword>